<gene>
    <name evidence="1" type="ORF">E2562_036554</name>
</gene>
<keyword evidence="2" id="KW-1185">Reference proteome</keyword>
<dbReference type="Proteomes" id="UP000479710">
    <property type="component" value="Unassembled WGS sequence"/>
</dbReference>
<reference evidence="1 2" key="1">
    <citation type="submission" date="2019-11" db="EMBL/GenBank/DDBJ databases">
        <title>Whole genome sequence of Oryza granulata.</title>
        <authorList>
            <person name="Li W."/>
        </authorList>
    </citation>
    <scope>NUCLEOTIDE SEQUENCE [LARGE SCALE GENOMIC DNA]</scope>
    <source>
        <strain evidence="2">cv. Menghai</strain>
        <tissue evidence="1">Leaf</tissue>
    </source>
</reference>
<evidence type="ECO:0000313" key="2">
    <source>
        <dbReference type="Proteomes" id="UP000479710"/>
    </source>
</evidence>
<sequence>MPREDLELCNDPRRVALQATLPKCNAKGILERVSEMAPGPWTTTMGFAVTAELLGPRGPALCTTGTQGGQGNTLEA</sequence>
<dbReference type="AlphaFoldDB" id="A0A6G1CA57"/>
<protein>
    <submittedName>
        <fullName evidence="1">Uncharacterized protein</fullName>
    </submittedName>
</protein>
<organism evidence="1 2">
    <name type="scientific">Oryza meyeriana var. granulata</name>
    <dbReference type="NCBI Taxonomy" id="110450"/>
    <lineage>
        <taxon>Eukaryota</taxon>
        <taxon>Viridiplantae</taxon>
        <taxon>Streptophyta</taxon>
        <taxon>Embryophyta</taxon>
        <taxon>Tracheophyta</taxon>
        <taxon>Spermatophyta</taxon>
        <taxon>Magnoliopsida</taxon>
        <taxon>Liliopsida</taxon>
        <taxon>Poales</taxon>
        <taxon>Poaceae</taxon>
        <taxon>BOP clade</taxon>
        <taxon>Oryzoideae</taxon>
        <taxon>Oryzeae</taxon>
        <taxon>Oryzinae</taxon>
        <taxon>Oryza</taxon>
        <taxon>Oryza meyeriana</taxon>
    </lineage>
</organism>
<accession>A0A6G1CA57</accession>
<evidence type="ECO:0000313" key="1">
    <source>
        <dbReference type="EMBL" id="KAF0897378.1"/>
    </source>
</evidence>
<name>A0A6G1CA57_9ORYZ</name>
<dbReference type="EMBL" id="SPHZ02000010">
    <property type="protein sequence ID" value="KAF0897378.1"/>
    <property type="molecule type" value="Genomic_DNA"/>
</dbReference>
<proteinExistence type="predicted"/>
<comment type="caution">
    <text evidence="1">The sequence shown here is derived from an EMBL/GenBank/DDBJ whole genome shotgun (WGS) entry which is preliminary data.</text>
</comment>